<dbReference type="GO" id="GO:0009097">
    <property type="term" value="P:isoleucine biosynthetic process"/>
    <property type="evidence" value="ECO:0007669"/>
    <property type="project" value="UniProtKB-UniPathway"/>
</dbReference>
<evidence type="ECO:0000256" key="10">
    <source>
        <dbReference type="ARBA" id="ARBA00022898"/>
    </source>
</evidence>
<evidence type="ECO:0000256" key="17">
    <source>
        <dbReference type="RuleBase" id="RU364094"/>
    </source>
</evidence>
<comment type="catalytic activity">
    <reaction evidence="12 17">
        <text>L-valine + 2-oxoglutarate = 3-methyl-2-oxobutanoate + L-glutamate</text>
        <dbReference type="Rhea" id="RHEA:24813"/>
        <dbReference type="ChEBI" id="CHEBI:11851"/>
        <dbReference type="ChEBI" id="CHEBI:16810"/>
        <dbReference type="ChEBI" id="CHEBI:29985"/>
        <dbReference type="ChEBI" id="CHEBI:57762"/>
        <dbReference type="EC" id="2.6.1.42"/>
    </reaction>
</comment>
<evidence type="ECO:0000313" key="19">
    <source>
        <dbReference type="Proteomes" id="UP000464954"/>
    </source>
</evidence>
<dbReference type="GO" id="GO:0005829">
    <property type="term" value="C:cytosol"/>
    <property type="evidence" value="ECO:0007669"/>
    <property type="project" value="TreeGrafter"/>
</dbReference>
<dbReference type="CDD" id="cd01558">
    <property type="entry name" value="D-AAT_like"/>
    <property type="match status" value="1"/>
</dbReference>
<keyword evidence="11 17" id="KW-0100">Branched-chain amino acid biosynthesis</keyword>
<dbReference type="GO" id="GO:0009099">
    <property type="term" value="P:L-valine biosynthetic process"/>
    <property type="evidence" value="ECO:0007669"/>
    <property type="project" value="UniProtKB-UniPathway"/>
</dbReference>
<dbReference type="InterPro" id="IPR001544">
    <property type="entry name" value="Aminotrans_IV"/>
</dbReference>
<evidence type="ECO:0000313" key="18">
    <source>
        <dbReference type="EMBL" id="QHI68263.1"/>
    </source>
</evidence>
<dbReference type="PANTHER" id="PTHR42743">
    <property type="entry name" value="AMINO-ACID AMINOTRANSFERASE"/>
    <property type="match status" value="1"/>
</dbReference>
<evidence type="ECO:0000256" key="1">
    <source>
        <dbReference type="ARBA" id="ARBA00001933"/>
    </source>
</evidence>
<comment type="pathway">
    <text evidence="4 17">Amino-acid biosynthesis; L-valine biosynthesis; L-valine from pyruvate: step 4/4.</text>
</comment>
<dbReference type="AlphaFoldDB" id="A0A6P1M5I4"/>
<evidence type="ECO:0000256" key="4">
    <source>
        <dbReference type="ARBA" id="ARBA00004931"/>
    </source>
</evidence>
<evidence type="ECO:0000256" key="11">
    <source>
        <dbReference type="ARBA" id="ARBA00023304"/>
    </source>
</evidence>
<keyword evidence="7 17" id="KW-0032">Aminotransferase</keyword>
<evidence type="ECO:0000256" key="6">
    <source>
        <dbReference type="ARBA" id="ARBA00009320"/>
    </source>
</evidence>
<dbReference type="Gene3D" id="3.30.470.10">
    <property type="match status" value="1"/>
</dbReference>
<proteinExistence type="inferred from homology"/>
<evidence type="ECO:0000256" key="14">
    <source>
        <dbReference type="ARBA" id="ARBA00049229"/>
    </source>
</evidence>
<dbReference type="KEGG" id="taer:GT409_01935"/>
<evidence type="ECO:0000256" key="13">
    <source>
        <dbReference type="ARBA" id="ARBA00048798"/>
    </source>
</evidence>
<dbReference type="EMBL" id="CP047593">
    <property type="protein sequence ID" value="QHI68263.1"/>
    <property type="molecule type" value="Genomic_DNA"/>
</dbReference>
<dbReference type="NCBIfam" id="TIGR01122">
    <property type="entry name" value="ilvE_I"/>
    <property type="match status" value="1"/>
</dbReference>
<dbReference type="Proteomes" id="UP000464954">
    <property type="component" value="Chromosome"/>
</dbReference>
<dbReference type="InterPro" id="IPR005785">
    <property type="entry name" value="B_amino_transI"/>
</dbReference>
<dbReference type="RefSeq" id="WP_160626414.1">
    <property type="nucleotide sequence ID" value="NZ_CP047593.1"/>
</dbReference>
<dbReference type="UniPathway" id="UPA00048">
    <property type="reaction ID" value="UER00073"/>
</dbReference>
<comment type="pathway">
    <text evidence="3 17">Amino-acid biosynthesis; L-isoleucine biosynthesis; L-isoleucine from 2-oxobutanoate: step 4/4.</text>
</comment>
<protein>
    <recommendedName>
        <fullName evidence="17">Branched-chain-amino-acid aminotransferase</fullName>
        <shortName evidence="17">BCAT</shortName>
        <ecNumber evidence="17">2.6.1.42</ecNumber>
    </recommendedName>
</protein>
<dbReference type="GO" id="GO:0009098">
    <property type="term" value="P:L-leucine biosynthetic process"/>
    <property type="evidence" value="ECO:0007669"/>
    <property type="project" value="UniProtKB-UniPathway"/>
</dbReference>
<evidence type="ECO:0000256" key="3">
    <source>
        <dbReference type="ARBA" id="ARBA00004824"/>
    </source>
</evidence>
<dbReference type="EC" id="2.6.1.42" evidence="17"/>
<dbReference type="NCBIfam" id="NF006185">
    <property type="entry name" value="PRK08320.1"/>
    <property type="match status" value="1"/>
</dbReference>
<dbReference type="Gene3D" id="3.20.10.10">
    <property type="entry name" value="D-amino Acid Aminotransferase, subunit A, domain 2"/>
    <property type="match status" value="1"/>
</dbReference>
<dbReference type="SUPFAM" id="SSF56752">
    <property type="entry name" value="D-aminoacid aminotransferase-like PLP-dependent enzymes"/>
    <property type="match status" value="1"/>
</dbReference>
<evidence type="ECO:0000256" key="2">
    <source>
        <dbReference type="ARBA" id="ARBA00003109"/>
    </source>
</evidence>
<comment type="catalytic activity">
    <reaction evidence="14 17">
        <text>L-leucine + 2-oxoglutarate = 4-methyl-2-oxopentanoate + L-glutamate</text>
        <dbReference type="Rhea" id="RHEA:18321"/>
        <dbReference type="ChEBI" id="CHEBI:16810"/>
        <dbReference type="ChEBI" id="CHEBI:17865"/>
        <dbReference type="ChEBI" id="CHEBI:29985"/>
        <dbReference type="ChEBI" id="CHEBI:57427"/>
        <dbReference type="EC" id="2.6.1.42"/>
    </reaction>
</comment>
<keyword evidence="10 16" id="KW-0663">Pyridoxal phosphate</keyword>
<dbReference type="InterPro" id="IPR050571">
    <property type="entry name" value="Class-IV_PLP-Dep_Aminotrnsfr"/>
</dbReference>
<dbReference type="InterPro" id="IPR043132">
    <property type="entry name" value="BCAT-like_C"/>
</dbReference>
<dbReference type="UniPathway" id="UPA00047">
    <property type="reaction ID" value="UER00058"/>
</dbReference>
<dbReference type="FunFam" id="3.20.10.10:FF:000002">
    <property type="entry name" value="D-alanine aminotransferase"/>
    <property type="match status" value="1"/>
</dbReference>
<organism evidence="18 19">
    <name type="scientific">Tichowtungia aerotolerans</name>
    <dbReference type="NCBI Taxonomy" id="2697043"/>
    <lineage>
        <taxon>Bacteria</taxon>
        <taxon>Pseudomonadati</taxon>
        <taxon>Kiritimatiellota</taxon>
        <taxon>Tichowtungiia</taxon>
        <taxon>Tichowtungiales</taxon>
        <taxon>Tichowtungiaceae</taxon>
        <taxon>Tichowtungia</taxon>
    </lineage>
</organism>
<dbReference type="PANTHER" id="PTHR42743:SF11">
    <property type="entry name" value="AMINODEOXYCHORISMATE LYASE"/>
    <property type="match status" value="1"/>
</dbReference>
<keyword evidence="19" id="KW-1185">Reference proteome</keyword>
<sequence length="290" mass="31683">MKVFLNGQLVDKKDAVVSVFDHGLLYGDGVFEGTRVYNGNIAFLGEHIDRLLDSAKVIALDIGMTKQELIDATVDTCRANGIENGYIRHVVTRGSGTLGLNPYLCEKASVIIIADNIKLYPQEMYDNGMKIITAGTMRNMPEALNPKVKSLNYLNNIMAKIEAINSGVMECLLLNPQGYVAEASGDNVFVVKGNKLITPPTWCGALDGITRSKVMQLGRELGLDVVEQVMTRYEIWTADEAFLTGTAAEVIAVVELDKRSIGTGTPGPVTHKLVDAYRKLVVEDGIRIDF</sequence>
<evidence type="ECO:0000256" key="5">
    <source>
        <dbReference type="ARBA" id="ARBA00005072"/>
    </source>
</evidence>
<dbReference type="GO" id="GO:0004084">
    <property type="term" value="F:branched-chain-amino-acid transaminase activity"/>
    <property type="evidence" value="ECO:0007669"/>
    <property type="project" value="UniProtKB-EC"/>
</dbReference>
<dbReference type="InterPro" id="IPR018300">
    <property type="entry name" value="Aminotrans_IV_CS"/>
</dbReference>
<dbReference type="PROSITE" id="PS00770">
    <property type="entry name" value="AA_TRANSFER_CLASS_4"/>
    <property type="match status" value="1"/>
</dbReference>
<evidence type="ECO:0000256" key="16">
    <source>
        <dbReference type="RuleBase" id="RU004516"/>
    </source>
</evidence>
<evidence type="ECO:0000256" key="8">
    <source>
        <dbReference type="ARBA" id="ARBA00022605"/>
    </source>
</evidence>
<dbReference type="Pfam" id="PF01063">
    <property type="entry name" value="Aminotran_4"/>
    <property type="match status" value="1"/>
</dbReference>
<evidence type="ECO:0000256" key="12">
    <source>
        <dbReference type="ARBA" id="ARBA00048212"/>
    </source>
</evidence>
<dbReference type="InterPro" id="IPR036038">
    <property type="entry name" value="Aminotransferase-like"/>
</dbReference>
<comment type="pathway">
    <text evidence="5 17">Amino-acid biosynthesis; L-leucine biosynthesis; L-leucine from 3-methyl-2-oxobutanoate: step 4/4.</text>
</comment>
<evidence type="ECO:0000256" key="7">
    <source>
        <dbReference type="ARBA" id="ARBA00022576"/>
    </source>
</evidence>
<dbReference type="InterPro" id="IPR043131">
    <property type="entry name" value="BCAT-like_N"/>
</dbReference>
<dbReference type="UniPathway" id="UPA00049">
    <property type="reaction ID" value="UER00062"/>
</dbReference>
<keyword evidence="8 17" id="KW-0028">Amino-acid biosynthesis</keyword>
<evidence type="ECO:0000256" key="9">
    <source>
        <dbReference type="ARBA" id="ARBA00022679"/>
    </source>
</evidence>
<comment type="similarity">
    <text evidence="6 15">Belongs to the class-IV pyridoxal-phosphate-dependent aminotransferase family.</text>
</comment>
<evidence type="ECO:0000256" key="15">
    <source>
        <dbReference type="RuleBase" id="RU004106"/>
    </source>
</evidence>
<gene>
    <name evidence="17 18" type="primary">ilvE</name>
    <name evidence="18" type="ORF">GT409_01935</name>
</gene>
<comment type="function">
    <text evidence="2 17">Acts on leucine, isoleucine and valine.</text>
</comment>
<reference evidence="18 19" key="1">
    <citation type="submission" date="2020-01" db="EMBL/GenBank/DDBJ databases">
        <title>Ponticoccus aerotolerans gen. nov., sp. nov., an anaerobic bacterium and proposal of Ponticoccusceae fam. nov., Ponticoccusles ord. nov. and Ponticoccuse classis nov. in the phylum Kiritimatiellaeota.</title>
        <authorList>
            <person name="Zhou L.Y."/>
            <person name="Du Z.J."/>
        </authorList>
    </citation>
    <scope>NUCLEOTIDE SEQUENCE [LARGE SCALE GENOMIC DNA]</scope>
    <source>
        <strain evidence="18 19">S-5007</strain>
    </source>
</reference>
<comment type="catalytic activity">
    <reaction evidence="13 17">
        <text>L-isoleucine + 2-oxoglutarate = (S)-3-methyl-2-oxopentanoate + L-glutamate</text>
        <dbReference type="Rhea" id="RHEA:24801"/>
        <dbReference type="ChEBI" id="CHEBI:16810"/>
        <dbReference type="ChEBI" id="CHEBI:29985"/>
        <dbReference type="ChEBI" id="CHEBI:35146"/>
        <dbReference type="ChEBI" id="CHEBI:58045"/>
        <dbReference type="EC" id="2.6.1.42"/>
    </reaction>
</comment>
<name>A0A6P1M5I4_9BACT</name>
<accession>A0A6P1M5I4</accession>
<keyword evidence="9 17" id="KW-0808">Transferase</keyword>
<comment type="cofactor">
    <cofactor evidence="1 16">
        <name>pyridoxal 5'-phosphate</name>
        <dbReference type="ChEBI" id="CHEBI:597326"/>
    </cofactor>
</comment>